<dbReference type="EMBL" id="CCAG010003230">
    <property type="status" value="NOT_ANNOTATED_CDS"/>
    <property type="molecule type" value="Genomic_DNA"/>
</dbReference>
<protein>
    <submittedName>
        <fullName evidence="1">Uncharacterized protein</fullName>
    </submittedName>
</protein>
<dbReference type="Proteomes" id="UP000092444">
    <property type="component" value="Unassembled WGS sequence"/>
</dbReference>
<dbReference type="AlphaFoldDB" id="A0A1B0FRG4"/>
<reference evidence="1" key="1">
    <citation type="submission" date="2020-05" db="UniProtKB">
        <authorList>
            <consortium name="EnsemblMetazoa"/>
        </authorList>
    </citation>
    <scope>IDENTIFICATION</scope>
    <source>
        <strain evidence="1">Yale</strain>
    </source>
</reference>
<organism evidence="1 2">
    <name type="scientific">Glossina morsitans morsitans</name>
    <name type="common">Savannah tsetse fly</name>
    <dbReference type="NCBI Taxonomy" id="37546"/>
    <lineage>
        <taxon>Eukaryota</taxon>
        <taxon>Metazoa</taxon>
        <taxon>Ecdysozoa</taxon>
        <taxon>Arthropoda</taxon>
        <taxon>Hexapoda</taxon>
        <taxon>Insecta</taxon>
        <taxon>Pterygota</taxon>
        <taxon>Neoptera</taxon>
        <taxon>Endopterygota</taxon>
        <taxon>Diptera</taxon>
        <taxon>Brachycera</taxon>
        <taxon>Muscomorpha</taxon>
        <taxon>Hippoboscoidea</taxon>
        <taxon>Glossinidae</taxon>
        <taxon>Glossina</taxon>
    </lineage>
</organism>
<accession>A0A1B0FRG4</accession>
<evidence type="ECO:0000313" key="1">
    <source>
        <dbReference type="EnsemblMetazoa" id="GMOY006454-PA"/>
    </source>
</evidence>
<name>A0A1B0FRG4_GLOMM</name>
<evidence type="ECO:0000313" key="2">
    <source>
        <dbReference type="Proteomes" id="UP000092444"/>
    </source>
</evidence>
<dbReference type="PhylomeDB" id="A0A1B0FRG4"/>
<keyword evidence="2" id="KW-1185">Reference proteome</keyword>
<sequence>MIPSQKILITTISRKRTPLVSSNQGKTWISKNYHWDEDDNDFFAFINTQEISDQNVKVNNNFPSISKFPVNKQITQDNLQETAYETKLKDIKARISNLTLEKPQTAVRK</sequence>
<dbReference type="EnsemblMetazoa" id="GMOY006454-RA">
    <property type="protein sequence ID" value="GMOY006454-PA"/>
    <property type="gene ID" value="GMOY006454"/>
</dbReference>
<proteinExistence type="predicted"/>